<feature type="binding site" evidence="7">
    <location>
        <position position="95"/>
    </location>
    <ligand>
        <name>Zn(2+)</name>
        <dbReference type="ChEBI" id="CHEBI:29105"/>
        <note>catalytic</note>
    </ligand>
</feature>
<dbReference type="GO" id="GO:0008270">
    <property type="term" value="F:zinc ion binding"/>
    <property type="evidence" value="ECO:0007669"/>
    <property type="project" value="UniProtKB-UniRule"/>
</dbReference>
<keyword evidence="6 7" id="KW-0862">Zinc</keyword>
<comment type="function">
    <text evidence="7">Single strand-specific metallo-endoribonuclease involved in late-stage 70S ribosome quality control and in maturation of the 3' terminus of the 16S rRNA.</text>
</comment>
<keyword evidence="9" id="KW-1185">Reference proteome</keyword>
<accession>A0A8J3DCU2</accession>
<dbReference type="EC" id="3.1.-.-" evidence="7"/>
<keyword evidence="7" id="KW-0963">Cytoplasm</keyword>
<dbReference type="PANTHER" id="PTHR46986:SF1">
    <property type="entry name" value="ENDORIBONUCLEASE YBEY, CHLOROPLASTIC"/>
    <property type="match status" value="1"/>
</dbReference>
<dbReference type="InterPro" id="IPR023091">
    <property type="entry name" value="MetalPrtase_cat_dom_sf_prd"/>
</dbReference>
<dbReference type="InterPro" id="IPR002036">
    <property type="entry name" value="YbeY"/>
</dbReference>
<dbReference type="Proteomes" id="UP000642829">
    <property type="component" value="Unassembled WGS sequence"/>
</dbReference>
<proteinExistence type="inferred from homology"/>
<keyword evidence="3 7" id="KW-0479">Metal-binding</keyword>
<dbReference type="GO" id="GO:0006364">
    <property type="term" value="P:rRNA processing"/>
    <property type="evidence" value="ECO:0007669"/>
    <property type="project" value="UniProtKB-UniRule"/>
</dbReference>
<protein>
    <recommendedName>
        <fullName evidence="7">Endoribonuclease YbeY</fullName>
        <ecNumber evidence="7">3.1.-.-</ecNumber>
    </recommendedName>
</protein>
<comment type="cofactor">
    <cofactor evidence="7">
        <name>Zn(2+)</name>
        <dbReference type="ChEBI" id="CHEBI:29105"/>
    </cofactor>
    <text evidence="7">Binds 1 zinc ion.</text>
</comment>
<dbReference type="GO" id="GO:0004521">
    <property type="term" value="F:RNA endonuclease activity"/>
    <property type="evidence" value="ECO:0007669"/>
    <property type="project" value="UniProtKB-UniRule"/>
</dbReference>
<comment type="similarity">
    <text evidence="1 7">Belongs to the endoribonuclease YbeY family.</text>
</comment>
<dbReference type="SUPFAM" id="SSF55486">
    <property type="entry name" value="Metalloproteases ('zincins'), catalytic domain"/>
    <property type="match status" value="1"/>
</dbReference>
<keyword evidence="7" id="KW-0690">Ribosome biogenesis</keyword>
<comment type="caution">
    <text evidence="8">The sequence shown here is derived from an EMBL/GenBank/DDBJ whole genome shotgun (WGS) entry which is preliminary data.</text>
</comment>
<comment type="subcellular location">
    <subcellularLocation>
        <location evidence="7">Cytoplasm</location>
    </subcellularLocation>
</comment>
<gene>
    <name evidence="7" type="primary">ybeY</name>
    <name evidence="8" type="ORF">GCM10007047_21160</name>
</gene>
<dbReference type="NCBIfam" id="TIGR00043">
    <property type="entry name" value="rRNA maturation RNase YbeY"/>
    <property type="match status" value="1"/>
</dbReference>
<keyword evidence="2 7" id="KW-0540">Nuclease</keyword>
<keyword evidence="4 7" id="KW-0255">Endonuclease</keyword>
<dbReference type="GO" id="GO:0005737">
    <property type="term" value="C:cytoplasm"/>
    <property type="evidence" value="ECO:0007669"/>
    <property type="project" value="UniProtKB-SubCell"/>
</dbReference>
<evidence type="ECO:0000313" key="8">
    <source>
        <dbReference type="EMBL" id="GHC04227.1"/>
    </source>
</evidence>
<evidence type="ECO:0000256" key="4">
    <source>
        <dbReference type="ARBA" id="ARBA00022759"/>
    </source>
</evidence>
<organism evidence="8 9">
    <name type="scientific">Cerasicoccus arenae</name>
    <dbReference type="NCBI Taxonomy" id="424488"/>
    <lineage>
        <taxon>Bacteria</taxon>
        <taxon>Pseudomonadati</taxon>
        <taxon>Verrucomicrobiota</taxon>
        <taxon>Opitutia</taxon>
        <taxon>Puniceicoccales</taxon>
        <taxon>Cerasicoccaceae</taxon>
        <taxon>Cerasicoccus</taxon>
    </lineage>
</organism>
<evidence type="ECO:0000256" key="2">
    <source>
        <dbReference type="ARBA" id="ARBA00022722"/>
    </source>
</evidence>
<dbReference type="PANTHER" id="PTHR46986">
    <property type="entry name" value="ENDORIBONUCLEASE YBEY, CHLOROPLASTIC"/>
    <property type="match status" value="1"/>
</dbReference>
<keyword evidence="7" id="KW-0698">rRNA processing</keyword>
<dbReference type="HAMAP" id="MF_00009">
    <property type="entry name" value="Endoribonucl_YbeY"/>
    <property type="match status" value="1"/>
</dbReference>
<dbReference type="Pfam" id="PF02130">
    <property type="entry name" value="YbeY"/>
    <property type="match status" value="1"/>
</dbReference>
<evidence type="ECO:0000256" key="3">
    <source>
        <dbReference type="ARBA" id="ARBA00022723"/>
    </source>
</evidence>
<dbReference type="GO" id="GO:0004222">
    <property type="term" value="F:metalloendopeptidase activity"/>
    <property type="evidence" value="ECO:0007669"/>
    <property type="project" value="InterPro"/>
</dbReference>
<feature type="binding site" evidence="7">
    <location>
        <position position="105"/>
    </location>
    <ligand>
        <name>Zn(2+)</name>
        <dbReference type="ChEBI" id="CHEBI:29105"/>
        <note>catalytic</note>
    </ligand>
</feature>
<evidence type="ECO:0000256" key="5">
    <source>
        <dbReference type="ARBA" id="ARBA00022801"/>
    </source>
</evidence>
<dbReference type="EMBL" id="BMXG01000012">
    <property type="protein sequence ID" value="GHC04227.1"/>
    <property type="molecule type" value="Genomic_DNA"/>
</dbReference>
<reference evidence="8" key="2">
    <citation type="submission" date="2020-09" db="EMBL/GenBank/DDBJ databases">
        <authorList>
            <person name="Sun Q."/>
            <person name="Kim S."/>
        </authorList>
    </citation>
    <scope>NUCLEOTIDE SEQUENCE</scope>
    <source>
        <strain evidence="8">KCTC 12870</strain>
    </source>
</reference>
<evidence type="ECO:0000256" key="1">
    <source>
        <dbReference type="ARBA" id="ARBA00010875"/>
    </source>
</evidence>
<name>A0A8J3DCU2_9BACT</name>
<reference evidence="8" key="1">
    <citation type="journal article" date="2014" name="Int. J. Syst. Evol. Microbiol.">
        <title>Complete genome sequence of Corynebacterium casei LMG S-19264T (=DSM 44701T), isolated from a smear-ripened cheese.</title>
        <authorList>
            <consortium name="US DOE Joint Genome Institute (JGI-PGF)"/>
            <person name="Walter F."/>
            <person name="Albersmeier A."/>
            <person name="Kalinowski J."/>
            <person name="Ruckert C."/>
        </authorList>
    </citation>
    <scope>NUCLEOTIDE SEQUENCE</scope>
    <source>
        <strain evidence="8">KCTC 12870</strain>
    </source>
</reference>
<feature type="binding site" evidence="7">
    <location>
        <position position="99"/>
    </location>
    <ligand>
        <name>Zn(2+)</name>
        <dbReference type="ChEBI" id="CHEBI:29105"/>
        <note>catalytic</note>
    </ligand>
</feature>
<keyword evidence="5 7" id="KW-0378">Hydrolase</keyword>
<dbReference type="Gene3D" id="3.40.390.30">
    <property type="entry name" value="Metalloproteases ('zincins'), catalytic domain"/>
    <property type="match status" value="1"/>
</dbReference>
<sequence>MDEAQLRHCFTLLDGMEHYGAPTGELSLVFMSDTDLAQLHADFLDDPSPTDVITFPGDEEMDFAGEICVSVDRARDEAPKHGLSFSEELTLYLVHGWLHLAGLDDLDDASREEMRFAESLCVQLLHAEKAIPEFVLHS</sequence>
<evidence type="ECO:0000256" key="6">
    <source>
        <dbReference type="ARBA" id="ARBA00022833"/>
    </source>
</evidence>
<dbReference type="AlphaFoldDB" id="A0A8J3DCU2"/>
<evidence type="ECO:0000256" key="7">
    <source>
        <dbReference type="HAMAP-Rule" id="MF_00009"/>
    </source>
</evidence>
<evidence type="ECO:0000313" key="9">
    <source>
        <dbReference type="Proteomes" id="UP000642829"/>
    </source>
</evidence>